<keyword evidence="1" id="KW-0732">Signal</keyword>
<reference evidence="3 4" key="1">
    <citation type="journal article" date="2023" name="Elife">
        <title>Identification of key yeast species and microbe-microbe interactions impacting larval growth of Drosophila in the wild.</title>
        <authorList>
            <person name="Mure A."/>
            <person name="Sugiura Y."/>
            <person name="Maeda R."/>
            <person name="Honda K."/>
            <person name="Sakurai N."/>
            <person name="Takahashi Y."/>
            <person name="Watada M."/>
            <person name="Katoh T."/>
            <person name="Gotoh A."/>
            <person name="Gotoh Y."/>
            <person name="Taniguchi I."/>
            <person name="Nakamura K."/>
            <person name="Hayashi T."/>
            <person name="Katayama T."/>
            <person name="Uemura T."/>
            <person name="Hattori Y."/>
        </authorList>
    </citation>
    <scope>NUCLEOTIDE SEQUENCE [LARGE SCALE GENOMIC DNA]</scope>
    <source>
        <strain evidence="3 4">SC-9</strain>
    </source>
</reference>
<proteinExistence type="predicted"/>
<dbReference type="InterPro" id="IPR053828">
    <property type="entry name" value="Nucleosidase_C"/>
</dbReference>
<dbReference type="GO" id="GO:0005829">
    <property type="term" value="C:cytosol"/>
    <property type="evidence" value="ECO:0007669"/>
    <property type="project" value="TreeGrafter"/>
</dbReference>
<dbReference type="Gene3D" id="3.60.21.10">
    <property type="match status" value="1"/>
</dbReference>
<dbReference type="GO" id="GO:0005576">
    <property type="term" value="C:extracellular region"/>
    <property type="evidence" value="ECO:0007669"/>
    <property type="project" value="UniProtKB-ARBA"/>
</dbReference>
<evidence type="ECO:0000256" key="1">
    <source>
        <dbReference type="SAM" id="SignalP"/>
    </source>
</evidence>
<dbReference type="PANTHER" id="PTHR11575:SF22">
    <property type="entry name" value="ADL392WP"/>
    <property type="match status" value="1"/>
</dbReference>
<evidence type="ECO:0000259" key="2">
    <source>
        <dbReference type="Pfam" id="PF21953"/>
    </source>
</evidence>
<protein>
    <recommendedName>
        <fullName evidence="2">Putative 5'-nucleotidase C-terminal domain-containing protein</fullName>
    </recommendedName>
</protein>
<organism evidence="3 4">
    <name type="scientific">Saccharomycopsis crataegensis</name>
    <dbReference type="NCBI Taxonomy" id="43959"/>
    <lineage>
        <taxon>Eukaryota</taxon>
        <taxon>Fungi</taxon>
        <taxon>Dikarya</taxon>
        <taxon>Ascomycota</taxon>
        <taxon>Saccharomycotina</taxon>
        <taxon>Saccharomycetes</taxon>
        <taxon>Saccharomycopsidaceae</taxon>
        <taxon>Saccharomycopsis</taxon>
    </lineage>
</organism>
<dbReference type="Gene3D" id="3.90.780.10">
    <property type="entry name" value="5'-Nucleotidase, C-terminal domain"/>
    <property type="match status" value="2"/>
</dbReference>
<dbReference type="Pfam" id="PF21953">
    <property type="entry name" value="NadN_nucleosid_C"/>
    <property type="match status" value="1"/>
</dbReference>
<accession>A0AAV5QTJ7</accession>
<dbReference type="Proteomes" id="UP001360560">
    <property type="component" value="Unassembled WGS sequence"/>
</dbReference>
<dbReference type="PIRSF" id="PIRSF017316">
    <property type="entry name" value="Pesterase_C1039"/>
    <property type="match status" value="1"/>
</dbReference>
<dbReference type="InterPro" id="IPR041823">
    <property type="entry name" value="YHR202W_N"/>
</dbReference>
<dbReference type="InterPro" id="IPR036907">
    <property type="entry name" value="5'-Nucleotdase_C_sf"/>
</dbReference>
<comment type="caution">
    <text evidence="3">The sequence shown here is derived from an EMBL/GenBank/DDBJ whole genome shotgun (WGS) entry which is preliminary data.</text>
</comment>
<name>A0AAV5QTJ7_9ASCO</name>
<gene>
    <name evidence="3" type="ORF">DASC09_051540</name>
</gene>
<dbReference type="InterPro" id="IPR014485">
    <property type="entry name" value="Pesterase_C1039"/>
</dbReference>
<dbReference type="GeneID" id="90075804"/>
<evidence type="ECO:0000313" key="3">
    <source>
        <dbReference type="EMBL" id="GMM37829.1"/>
    </source>
</evidence>
<dbReference type="CDD" id="cd07407">
    <property type="entry name" value="MPP_YHR202W_N"/>
    <property type="match status" value="1"/>
</dbReference>
<dbReference type="EMBL" id="BTFZ01000012">
    <property type="protein sequence ID" value="GMM37829.1"/>
    <property type="molecule type" value="Genomic_DNA"/>
</dbReference>
<dbReference type="GO" id="GO:0009166">
    <property type="term" value="P:nucleotide catabolic process"/>
    <property type="evidence" value="ECO:0007669"/>
    <property type="project" value="InterPro"/>
</dbReference>
<dbReference type="SUPFAM" id="SSF55816">
    <property type="entry name" value="5'-nucleotidase (syn. UDP-sugar hydrolase), C-terminal domain"/>
    <property type="match status" value="1"/>
</dbReference>
<feature type="chain" id="PRO_5043730703" description="Putative 5'-nucleotidase C-terminal domain-containing protein" evidence="1">
    <location>
        <begin position="16"/>
        <end position="624"/>
    </location>
</feature>
<dbReference type="InterPro" id="IPR029052">
    <property type="entry name" value="Metallo-depent_PP-like"/>
</dbReference>
<keyword evidence="4" id="KW-1185">Reference proteome</keyword>
<sequence>MKVCISAILATVSTALSLGSFDTQQQIQKINNDDLSSLQQPTALDPPTNIKLRELKWGKINFLHTTDTHAWYAGHLNQENYGADWGDYISFVKHLRDYADSIGVDLIVLDSGDKHDGNGLSDASVINGEVSTNFFVEQDFDLLSIGNHELYLASSSFQEYEIVVDKFQDKYLAANVQILIDDKWVDFGSKYRIFETKNQKLKILSFGFLFNFARFNPQTRVDKVEDVIQEKWFHEVLQENIGKIDMVVIVGHMPVQMVSGFPEISAIHRVIKKYYPDIVINYFGGHSHIRDFSVIDERSVALQSGRYCETVGFLGVDFPETYQSQSAPGIVEFNRRYIDFNLHSFYTHSNKSAETFSTLKGTEITKELDIQREFLNITTVFGYVPNDYLVIDNSYPSEFNLYSFLEEKVLVRLKSEIKEKVEENNSRVVVINTGSIRYDLYKGQFTDDSVYIVSPFQNKWLYLPNVPLSTIRKAIGILNNLDYIMGAADFFDEIQDPYYMLAPLSKMAYNSKLYGIELPIDYSFKNLTKGYVTCDDHGCDGDDTPHIPYSLGKDSSPNIIGSTEIINGNKESLDFVFYDFLKPYITGALNLVNGFEKNYTYDFKQYGGATVGNMLKEHVIENWS</sequence>
<dbReference type="PANTHER" id="PTHR11575">
    <property type="entry name" value="5'-NUCLEOTIDASE-RELATED"/>
    <property type="match status" value="1"/>
</dbReference>
<dbReference type="InterPro" id="IPR006179">
    <property type="entry name" value="5_nucleotidase/apyrase"/>
</dbReference>
<dbReference type="GO" id="GO:0016787">
    <property type="term" value="F:hydrolase activity"/>
    <property type="evidence" value="ECO:0007669"/>
    <property type="project" value="InterPro"/>
</dbReference>
<dbReference type="FunFam" id="3.60.21.10:FF:000043">
    <property type="entry name" value="Ser/Thr protein phosphatase family"/>
    <property type="match status" value="1"/>
</dbReference>
<dbReference type="RefSeq" id="XP_064854825.1">
    <property type="nucleotide sequence ID" value="XM_064998753.1"/>
</dbReference>
<dbReference type="SUPFAM" id="SSF56300">
    <property type="entry name" value="Metallo-dependent phosphatases"/>
    <property type="match status" value="1"/>
</dbReference>
<dbReference type="AlphaFoldDB" id="A0AAV5QTJ7"/>
<evidence type="ECO:0000313" key="4">
    <source>
        <dbReference type="Proteomes" id="UP001360560"/>
    </source>
</evidence>
<feature type="domain" description="Putative 5'-nucleotidase C-terminal" evidence="2">
    <location>
        <begin position="387"/>
        <end position="585"/>
    </location>
</feature>
<feature type="signal peptide" evidence="1">
    <location>
        <begin position="1"/>
        <end position="15"/>
    </location>
</feature>